<comment type="caution">
    <text evidence="3">The sequence shown here is derived from an EMBL/GenBank/DDBJ whole genome shotgun (WGS) entry which is preliminary data.</text>
</comment>
<keyword evidence="1" id="KW-1133">Transmembrane helix</keyword>
<dbReference type="OrthoDB" id="512899at2759"/>
<dbReference type="InterPro" id="IPR006598">
    <property type="entry name" value="CAP10"/>
</dbReference>
<name>A0A5N6KSB5_9ROSI</name>
<dbReference type="InterPro" id="IPR051091">
    <property type="entry name" value="O-Glucosyltr/Glycosyltrsf_90"/>
</dbReference>
<protein>
    <recommendedName>
        <fullName evidence="2">Glycosyl transferase CAP10 domain-containing protein</fullName>
    </recommendedName>
</protein>
<evidence type="ECO:0000259" key="2">
    <source>
        <dbReference type="SMART" id="SM00672"/>
    </source>
</evidence>
<evidence type="ECO:0000256" key="1">
    <source>
        <dbReference type="SAM" id="Phobius"/>
    </source>
</evidence>
<keyword evidence="4" id="KW-1185">Reference proteome</keyword>
<dbReference type="AlphaFoldDB" id="A0A5N6KSB5"/>
<gene>
    <name evidence="3" type="ORF">FH972_022272</name>
</gene>
<dbReference type="SMART" id="SM00672">
    <property type="entry name" value="CAP10"/>
    <property type="match status" value="1"/>
</dbReference>
<feature type="domain" description="Glycosyl transferase CAP10" evidence="2">
    <location>
        <begin position="142"/>
        <end position="374"/>
    </location>
</feature>
<dbReference type="Proteomes" id="UP000327013">
    <property type="component" value="Unassembled WGS sequence"/>
</dbReference>
<organism evidence="3 4">
    <name type="scientific">Carpinus fangiana</name>
    <dbReference type="NCBI Taxonomy" id="176857"/>
    <lineage>
        <taxon>Eukaryota</taxon>
        <taxon>Viridiplantae</taxon>
        <taxon>Streptophyta</taxon>
        <taxon>Embryophyta</taxon>
        <taxon>Tracheophyta</taxon>
        <taxon>Spermatophyta</taxon>
        <taxon>Magnoliopsida</taxon>
        <taxon>eudicotyledons</taxon>
        <taxon>Gunneridae</taxon>
        <taxon>Pentapetalae</taxon>
        <taxon>rosids</taxon>
        <taxon>fabids</taxon>
        <taxon>Fagales</taxon>
        <taxon>Betulaceae</taxon>
        <taxon>Carpinus</taxon>
    </lineage>
</organism>
<dbReference type="PANTHER" id="PTHR12203:SF107">
    <property type="entry name" value="GLYCOSYL TRANSFERASE CAP10 DOMAIN-CONTAINING PROTEIN"/>
    <property type="match status" value="1"/>
</dbReference>
<dbReference type="PANTHER" id="PTHR12203">
    <property type="entry name" value="KDEL LYS-ASP-GLU-LEU CONTAINING - RELATED"/>
    <property type="match status" value="1"/>
</dbReference>
<sequence>MKAALSGLGKVQPWLVALPIAAGMFIIWQLLRVESMRPILATCPPQHNYDYAFSDAHATNWTFDVARDGRNLGLTDDHCDAAFPDLYQEIDRAKTWHKANKPRGVITEEDINQYDDRAQLRVMIYEGQAMYRAIAAMPNPHLLPNIEFTIDTHDDGRDGGPRGTIWTYCRHSDARGEANWVMPDFGFWSFPTDTVGSYNEFRSKVKLTEEEGDYSSKIDRIFWRGQEGNGGEVRRMLIQAAEDKPWSDVQWLTWGAEGSIAQMHDHCRYKYTAHTEGVTWSGRLRYLQNCNNVVITHKLDYFAHYYPLIVTSGPNQNIVEVERDYSDLQEKMESLINNPEMAQQIAARSVDVFRDRYLTPAAEACYWRRMFRTWKEIQGFEPRIWTDGRPGEEGPRRWRGVSWEQYSVTGKDWGTNAPA</sequence>
<evidence type="ECO:0000313" key="3">
    <source>
        <dbReference type="EMBL" id="KAB8339339.1"/>
    </source>
</evidence>
<dbReference type="Pfam" id="PF05686">
    <property type="entry name" value="Glyco_transf_90"/>
    <property type="match status" value="1"/>
</dbReference>
<dbReference type="EMBL" id="VIBQ01000010">
    <property type="protein sequence ID" value="KAB8339339.1"/>
    <property type="molecule type" value="Genomic_DNA"/>
</dbReference>
<evidence type="ECO:0000313" key="4">
    <source>
        <dbReference type="Proteomes" id="UP000327013"/>
    </source>
</evidence>
<feature type="transmembrane region" description="Helical" evidence="1">
    <location>
        <begin position="12"/>
        <end position="31"/>
    </location>
</feature>
<keyword evidence="1" id="KW-0472">Membrane</keyword>
<proteinExistence type="predicted"/>
<reference evidence="3 4" key="1">
    <citation type="submission" date="2019-06" db="EMBL/GenBank/DDBJ databases">
        <title>A chromosomal-level reference genome of Carpinus fangiana (Coryloideae, Betulaceae).</title>
        <authorList>
            <person name="Yang X."/>
            <person name="Wang Z."/>
            <person name="Zhang L."/>
            <person name="Hao G."/>
            <person name="Liu J."/>
            <person name="Yang Y."/>
        </authorList>
    </citation>
    <scope>NUCLEOTIDE SEQUENCE [LARGE SCALE GENOMIC DNA]</scope>
    <source>
        <strain evidence="3">Cfa_2016G</strain>
        <tissue evidence="3">Leaf</tissue>
    </source>
</reference>
<accession>A0A5N6KSB5</accession>
<keyword evidence="1" id="KW-0812">Transmembrane</keyword>